<reference evidence="6" key="1">
    <citation type="submission" date="2024-06" db="EMBL/GenBank/DDBJ databases">
        <title>Multi-omics analyses provide insights into the biosynthesis of the anticancer antibiotic pleurotin in Hohenbuehelia grisea.</title>
        <authorList>
            <person name="Weaver J.A."/>
            <person name="Alberti F."/>
        </authorList>
    </citation>
    <scope>NUCLEOTIDE SEQUENCE [LARGE SCALE GENOMIC DNA]</scope>
    <source>
        <strain evidence="6">T-177</strain>
    </source>
</reference>
<accession>A0ABR3J3U7</accession>
<dbReference type="Proteomes" id="UP001556367">
    <property type="component" value="Unassembled WGS sequence"/>
</dbReference>
<dbReference type="EMBL" id="JASNQZ010000012">
    <property type="protein sequence ID" value="KAL0949810.1"/>
    <property type="molecule type" value="Genomic_DNA"/>
</dbReference>
<evidence type="ECO:0000259" key="4">
    <source>
        <dbReference type="Pfam" id="PF04082"/>
    </source>
</evidence>
<comment type="caution">
    <text evidence="5">The sequence shown here is derived from an EMBL/GenBank/DDBJ whole genome shotgun (WGS) entry which is preliminary data.</text>
</comment>
<feature type="compositionally biased region" description="Low complexity" evidence="3">
    <location>
        <begin position="680"/>
        <end position="693"/>
    </location>
</feature>
<dbReference type="InterPro" id="IPR050613">
    <property type="entry name" value="Sec_Metabolite_Reg"/>
</dbReference>
<feature type="region of interest" description="Disordered" evidence="3">
    <location>
        <begin position="655"/>
        <end position="726"/>
    </location>
</feature>
<proteinExistence type="predicted"/>
<feature type="region of interest" description="Disordered" evidence="3">
    <location>
        <begin position="1"/>
        <end position="51"/>
    </location>
</feature>
<name>A0ABR3J3U7_9AGAR</name>
<evidence type="ECO:0000256" key="2">
    <source>
        <dbReference type="ARBA" id="ARBA00023242"/>
    </source>
</evidence>
<keyword evidence="6" id="KW-1185">Reference proteome</keyword>
<evidence type="ECO:0000256" key="1">
    <source>
        <dbReference type="ARBA" id="ARBA00004123"/>
    </source>
</evidence>
<feature type="domain" description="Xylanolytic transcriptional activator regulatory" evidence="4">
    <location>
        <begin position="233"/>
        <end position="398"/>
    </location>
</feature>
<sequence length="828" mass="91254">MPDDNTPQVSSPPGPRPKPPRSNTIAGTVRPRASPTPDQTTEARPPTKRARKAINCEPCRNSKLKNRPCSSCVLRGTAALCYQDAPGHEGPNVRGDDHHYGRIDPAQEIARLRHSITLLEAHIFPNHRSLGAAHPRRASDAAALIPKKEAIDTDVPDKDTTDPSILGTQSGHFAGPTSAATYFASKQEGRGSEDSDSRHQSQDRSEEATAAPEYDRDLLAALPGLEIIDGLVNHYFEYCNWIYRHVNEPAFRHNWERFKSGQSADRLVLATVCAIMALAVHYLPAHHTILESLSESHDVLGLRFYDISGQALQRRMADSRKYTLELVELLLIRSNYQTLHKTDTEEIWHIVGELMAIGKAMGLHRDPGKWRMHRDVAERRRWAWWHIILLERLVAASHNDHSDPESPRLYLPNIALFRLAFILGDIIDDALSVRPVSHDSVLASDRQLTQWMEDLPQELDLDEFRVARNLASSTPALRRLGVQSVIIRTSYHHIRFTLHRPYASSSPITSPANKAKGLDPAKTAQSLEIAVSSADKLITMVGQSRPDFLANSALAVPGHMNWGPFHCFSAAMFFSFQLIANPDQPGAGLFRQNIRKALATLEQCRGIPVADRAYDILTALAPLHAAEFPLEPHDVREKRQAHVLSVVRKLALPYHDARDSRHGGSSRTSESPMGPGGRNLHSPANSSSLSPPLGFVAGVLPPSGQPYDGGHSVSSVRTTPGGTTGAQLPPIYIHNGAQHHQNHMSASAQSPQVMSPTSGAQQPNMASNGYNQFYSSVPSQQLYSDPRYPPYAAPVEEAIWGASVGFGQGEWAQFLDGIRPDTRHLPVT</sequence>
<dbReference type="PANTHER" id="PTHR31001">
    <property type="entry name" value="UNCHARACTERIZED TRANSCRIPTIONAL REGULATORY PROTEIN"/>
    <property type="match status" value="1"/>
</dbReference>
<dbReference type="Pfam" id="PF04082">
    <property type="entry name" value="Fungal_trans"/>
    <property type="match status" value="1"/>
</dbReference>
<dbReference type="PANTHER" id="PTHR31001:SF87">
    <property type="entry name" value="COL-21"/>
    <property type="match status" value="1"/>
</dbReference>
<evidence type="ECO:0000313" key="5">
    <source>
        <dbReference type="EMBL" id="KAL0949810.1"/>
    </source>
</evidence>
<feature type="compositionally biased region" description="Basic and acidic residues" evidence="3">
    <location>
        <begin position="148"/>
        <end position="161"/>
    </location>
</feature>
<gene>
    <name evidence="5" type="ORF">HGRIS_009845</name>
</gene>
<evidence type="ECO:0000313" key="6">
    <source>
        <dbReference type="Proteomes" id="UP001556367"/>
    </source>
</evidence>
<keyword evidence="2" id="KW-0539">Nucleus</keyword>
<organism evidence="5 6">
    <name type="scientific">Hohenbuehelia grisea</name>
    <dbReference type="NCBI Taxonomy" id="104357"/>
    <lineage>
        <taxon>Eukaryota</taxon>
        <taxon>Fungi</taxon>
        <taxon>Dikarya</taxon>
        <taxon>Basidiomycota</taxon>
        <taxon>Agaricomycotina</taxon>
        <taxon>Agaricomycetes</taxon>
        <taxon>Agaricomycetidae</taxon>
        <taxon>Agaricales</taxon>
        <taxon>Pleurotineae</taxon>
        <taxon>Pleurotaceae</taxon>
        <taxon>Hohenbuehelia</taxon>
    </lineage>
</organism>
<dbReference type="CDD" id="cd12148">
    <property type="entry name" value="fungal_TF_MHR"/>
    <property type="match status" value="1"/>
</dbReference>
<protein>
    <recommendedName>
        <fullName evidence="4">Xylanolytic transcriptional activator regulatory domain-containing protein</fullName>
    </recommendedName>
</protein>
<feature type="region of interest" description="Disordered" evidence="3">
    <location>
        <begin position="148"/>
        <end position="212"/>
    </location>
</feature>
<feature type="compositionally biased region" description="Basic and acidic residues" evidence="3">
    <location>
        <begin position="187"/>
        <end position="212"/>
    </location>
</feature>
<comment type="subcellular location">
    <subcellularLocation>
        <location evidence="1">Nucleus</location>
    </subcellularLocation>
</comment>
<evidence type="ECO:0000256" key="3">
    <source>
        <dbReference type="SAM" id="MobiDB-lite"/>
    </source>
</evidence>
<dbReference type="InterPro" id="IPR007219">
    <property type="entry name" value="XnlR_reg_dom"/>
</dbReference>
<feature type="compositionally biased region" description="Polar residues" evidence="3">
    <location>
        <begin position="712"/>
        <end position="721"/>
    </location>
</feature>